<evidence type="ECO:0000259" key="11">
    <source>
        <dbReference type="Pfam" id="PF14905"/>
    </source>
</evidence>
<dbReference type="SUPFAM" id="SSF49464">
    <property type="entry name" value="Carboxypeptidase regulatory domain-like"/>
    <property type="match status" value="1"/>
</dbReference>
<dbReference type="GO" id="GO:0009279">
    <property type="term" value="C:cell outer membrane"/>
    <property type="evidence" value="ECO:0007669"/>
    <property type="project" value="UniProtKB-SubCell"/>
</dbReference>
<evidence type="ECO:0000256" key="5">
    <source>
        <dbReference type="ARBA" id="ARBA00023136"/>
    </source>
</evidence>
<gene>
    <name evidence="12" type="ORF">ATK78_1428</name>
</gene>
<dbReference type="PROSITE" id="PS52016">
    <property type="entry name" value="TONB_DEPENDENT_REC_3"/>
    <property type="match status" value="1"/>
</dbReference>
<dbReference type="EMBL" id="SNYC01000004">
    <property type="protein sequence ID" value="TDQ09274.1"/>
    <property type="molecule type" value="Genomic_DNA"/>
</dbReference>
<evidence type="ECO:0000256" key="4">
    <source>
        <dbReference type="ARBA" id="ARBA00022692"/>
    </source>
</evidence>
<dbReference type="RefSeq" id="WP_133575374.1">
    <property type="nucleotide sequence ID" value="NZ_SNYC01000004.1"/>
</dbReference>
<dbReference type="Pfam" id="PF13620">
    <property type="entry name" value="CarboxypepD_reg"/>
    <property type="match status" value="1"/>
</dbReference>
<keyword evidence="13" id="KW-1185">Reference proteome</keyword>
<keyword evidence="2 7" id="KW-0813">Transport</keyword>
<keyword evidence="5 7" id="KW-0472">Membrane</keyword>
<organism evidence="12 13">
    <name type="scientific">Pedobacter metabolipauper</name>
    <dbReference type="NCBI Taxonomy" id="425513"/>
    <lineage>
        <taxon>Bacteria</taxon>
        <taxon>Pseudomonadati</taxon>
        <taxon>Bacteroidota</taxon>
        <taxon>Sphingobacteriia</taxon>
        <taxon>Sphingobacteriales</taxon>
        <taxon>Sphingobacteriaceae</taxon>
        <taxon>Pedobacter</taxon>
    </lineage>
</organism>
<evidence type="ECO:0000256" key="2">
    <source>
        <dbReference type="ARBA" id="ARBA00022448"/>
    </source>
</evidence>
<dbReference type="InterPro" id="IPR041700">
    <property type="entry name" value="OMP_b-brl_3"/>
</dbReference>
<evidence type="ECO:0000313" key="13">
    <source>
        <dbReference type="Proteomes" id="UP000295620"/>
    </source>
</evidence>
<dbReference type="Gene3D" id="2.40.170.20">
    <property type="entry name" value="TonB-dependent receptor, beta-barrel domain"/>
    <property type="match status" value="1"/>
</dbReference>
<sequence>MKNNVYKVLFLTLAICITTVKLNAQTTAEGKITAKVVDAQNNETIPFANAILIDRKTKAVVKGAQTDANGNLVMTGLPIGVFSFKISYVGFQTMVRDSVSITATQKEVNFGTIKMKGAKGTALNEVTISAPKSTIQMGIDKKIFSVDQSLVSEGGSASDLLQNVPSVQTDIEGNVSLRGSSGVRVLIDGKPSLIAGGNVAQILQSIPASSIESVELITNPSAKYDAEGQSGIINIVLKKNKKLGFNGSVALTAGNRDSYNANTNLSFQNSKVNIFGNYSYRYGNRPGGGYSNITYLNSTFPTVFANQNTDSKSLDKGHNVKAGIDYYLAEKSVLSFSGGFNIRDNDRNELLSIDKLGQQSNPLELSRRNNSNIGTGGSYDLNLDFSQKFKKPKEELTFNFSFSEGDNDNYQIYNTYIYNIDGNDVNNLPDIQRNDGTGFNRNYNIQADYTLPVGKVGKIEAGYRSQIRFSENSTLSDNFNNITGNYDVNYALTNEFNSKDEVHALYLNYQNQINNFGYQLGLRAEDAALNTRLGVYEANQLVYSPGKVDYTRLYPSVFLTQKFAGEQQIQASYSRRVNRPRGWDTNPFLDVSDPLNYRRGNPNLKPEDVHAFELGYSKYWTKVTLTSSVYVRQTNDVIQRVRTEPDENGITITTPQNLTKNLSSGLELIARVDVAKPWNFTGNVNLYQSKIEGVPAFGIVENSGFSWNANLTNNFVLPYAVTLQVKADYRAAEVMAQGKRNAMFGLDAGAKYDFKNKKSSLSLNIRDVFNSRRWSMTTEANNTIVDFRRMMQGTMANLTYSYRFGKSDFGPKKGKKPDQQEMRSDEESF</sequence>
<dbReference type="PANTHER" id="PTHR40980:SF4">
    <property type="entry name" value="TONB-DEPENDENT RECEPTOR-LIKE BETA-BARREL DOMAIN-CONTAINING PROTEIN"/>
    <property type="match status" value="1"/>
</dbReference>
<dbReference type="PANTHER" id="PTHR40980">
    <property type="entry name" value="PLUG DOMAIN-CONTAINING PROTEIN"/>
    <property type="match status" value="1"/>
</dbReference>
<keyword evidence="6 7" id="KW-0998">Cell outer membrane</keyword>
<evidence type="ECO:0000256" key="7">
    <source>
        <dbReference type="PROSITE-ProRule" id="PRU01360"/>
    </source>
</evidence>
<dbReference type="InterPro" id="IPR037066">
    <property type="entry name" value="Plug_dom_sf"/>
</dbReference>
<dbReference type="Pfam" id="PF14905">
    <property type="entry name" value="OMP_b-brl_3"/>
    <property type="match status" value="1"/>
</dbReference>
<evidence type="ECO:0000313" key="12">
    <source>
        <dbReference type="EMBL" id="TDQ09274.1"/>
    </source>
</evidence>
<reference evidence="12 13" key="1">
    <citation type="submission" date="2019-03" db="EMBL/GenBank/DDBJ databases">
        <title>Genomic Encyclopedia of Archaeal and Bacterial Type Strains, Phase II (KMG-II): from individual species to whole genera.</title>
        <authorList>
            <person name="Goeker M."/>
        </authorList>
    </citation>
    <scope>NUCLEOTIDE SEQUENCE [LARGE SCALE GENOMIC DNA]</scope>
    <source>
        <strain evidence="12 13">DSM 19035</strain>
    </source>
</reference>
<dbReference type="InterPro" id="IPR008969">
    <property type="entry name" value="CarboxyPept-like_regulatory"/>
</dbReference>
<name>A0A4R6SXA5_9SPHI</name>
<feature type="domain" description="Outer membrane protein beta-barrel" evidence="11">
    <location>
        <begin position="387"/>
        <end position="802"/>
    </location>
</feature>
<evidence type="ECO:0000256" key="6">
    <source>
        <dbReference type="ARBA" id="ARBA00023237"/>
    </source>
</evidence>
<keyword evidence="9" id="KW-0732">Signal</keyword>
<comment type="caution">
    <text evidence="12">The sequence shown here is derived from an EMBL/GenBank/DDBJ whole genome shotgun (WGS) entry which is preliminary data.</text>
</comment>
<dbReference type="Pfam" id="PF07715">
    <property type="entry name" value="Plug"/>
    <property type="match status" value="1"/>
</dbReference>
<dbReference type="AlphaFoldDB" id="A0A4R6SXA5"/>
<evidence type="ECO:0000259" key="10">
    <source>
        <dbReference type="Pfam" id="PF07715"/>
    </source>
</evidence>
<dbReference type="InterPro" id="IPR012910">
    <property type="entry name" value="Plug_dom"/>
</dbReference>
<dbReference type="OrthoDB" id="606851at2"/>
<evidence type="ECO:0000256" key="1">
    <source>
        <dbReference type="ARBA" id="ARBA00004571"/>
    </source>
</evidence>
<evidence type="ECO:0000256" key="3">
    <source>
        <dbReference type="ARBA" id="ARBA00022452"/>
    </source>
</evidence>
<dbReference type="Proteomes" id="UP000295620">
    <property type="component" value="Unassembled WGS sequence"/>
</dbReference>
<comment type="subcellular location">
    <subcellularLocation>
        <location evidence="1 7">Cell outer membrane</location>
        <topology evidence="1 7">Multi-pass membrane protein</topology>
    </subcellularLocation>
</comment>
<dbReference type="InterPro" id="IPR039426">
    <property type="entry name" value="TonB-dep_rcpt-like"/>
</dbReference>
<dbReference type="SUPFAM" id="SSF56935">
    <property type="entry name" value="Porins"/>
    <property type="match status" value="1"/>
</dbReference>
<proteinExistence type="inferred from homology"/>
<dbReference type="InterPro" id="IPR036942">
    <property type="entry name" value="Beta-barrel_TonB_sf"/>
</dbReference>
<comment type="similarity">
    <text evidence="7">Belongs to the TonB-dependent receptor family.</text>
</comment>
<evidence type="ECO:0000256" key="9">
    <source>
        <dbReference type="SAM" id="SignalP"/>
    </source>
</evidence>
<keyword evidence="4 7" id="KW-0812">Transmembrane</keyword>
<feature type="chain" id="PRO_5020532122" evidence="9">
    <location>
        <begin position="25"/>
        <end position="829"/>
    </location>
</feature>
<protein>
    <submittedName>
        <fullName evidence="12">Outer membrane receptor protein involved in Fe transport</fullName>
    </submittedName>
</protein>
<dbReference type="Gene3D" id="2.170.130.10">
    <property type="entry name" value="TonB-dependent receptor, plug domain"/>
    <property type="match status" value="1"/>
</dbReference>
<keyword evidence="12" id="KW-0675">Receptor</keyword>
<feature type="signal peptide" evidence="9">
    <location>
        <begin position="1"/>
        <end position="24"/>
    </location>
</feature>
<feature type="domain" description="TonB-dependent receptor plug" evidence="10">
    <location>
        <begin position="154"/>
        <end position="231"/>
    </location>
</feature>
<feature type="region of interest" description="Disordered" evidence="8">
    <location>
        <begin position="808"/>
        <end position="829"/>
    </location>
</feature>
<accession>A0A4R6SXA5</accession>
<evidence type="ECO:0000256" key="8">
    <source>
        <dbReference type="SAM" id="MobiDB-lite"/>
    </source>
</evidence>
<keyword evidence="3 7" id="KW-1134">Transmembrane beta strand</keyword>